<dbReference type="RefSeq" id="WP_145786711.1">
    <property type="nucleotide sequence ID" value="NZ_BAAABR010000066.1"/>
</dbReference>
<feature type="signal peptide" evidence="2">
    <location>
        <begin position="1"/>
        <end position="31"/>
    </location>
</feature>
<keyword evidence="1 2" id="KW-0732">Signal</keyword>
<dbReference type="AlphaFoldDB" id="A0A561EI83"/>
<evidence type="ECO:0000313" key="5">
    <source>
        <dbReference type="Proteomes" id="UP000318416"/>
    </source>
</evidence>
<organism evidence="4 5">
    <name type="scientific">Kitasatospora atroaurantiaca</name>
    <dbReference type="NCBI Taxonomy" id="285545"/>
    <lineage>
        <taxon>Bacteria</taxon>
        <taxon>Bacillati</taxon>
        <taxon>Actinomycetota</taxon>
        <taxon>Actinomycetes</taxon>
        <taxon>Kitasatosporales</taxon>
        <taxon>Streptomycetaceae</taxon>
        <taxon>Kitasatospora</taxon>
    </lineage>
</organism>
<evidence type="ECO:0000313" key="4">
    <source>
        <dbReference type="EMBL" id="TWE15326.1"/>
    </source>
</evidence>
<sequence length="303" mass="32089">MHVTLMSTRTLVALSAGALLLTGCGSGTSAAARTAADLRGKLPQPIRNAGVLKIGSDLNYAPVDFKGTEGVPDGLDPNLAAALGAYLGLRIEFVDMPFEKLIPAVQAKQVDLAMSAIIDTRQRQEGTDLNGRQVNPGVDFIDYFITGTSILVRNGNPVGISSLDSLCGHTIALQRGTIQDEIATRQIAACGKVSKPLQIHRLDTDDQALAEVALGVAVADLNDYPVAEYNTSPARRGDRFQVTGGQFQTGPYALTLNKESTALRYVLSKALDQLIRNGEYDKILAKWNVPSGAVTSALVNGGL</sequence>
<feature type="domain" description="Solute-binding protein family 3/N-terminal" evidence="3">
    <location>
        <begin position="51"/>
        <end position="291"/>
    </location>
</feature>
<dbReference type="SUPFAM" id="SSF53850">
    <property type="entry name" value="Periplasmic binding protein-like II"/>
    <property type="match status" value="1"/>
</dbReference>
<dbReference type="CDD" id="cd01004">
    <property type="entry name" value="PBP2_MidA_like"/>
    <property type="match status" value="1"/>
</dbReference>
<feature type="chain" id="PRO_5021985998" evidence="2">
    <location>
        <begin position="32"/>
        <end position="303"/>
    </location>
</feature>
<evidence type="ECO:0000259" key="3">
    <source>
        <dbReference type="SMART" id="SM00062"/>
    </source>
</evidence>
<protein>
    <submittedName>
        <fullName evidence="4">Amino acid ABC transporter substrate-binding protein (PAAT family)</fullName>
    </submittedName>
</protein>
<dbReference type="Proteomes" id="UP000318416">
    <property type="component" value="Unassembled WGS sequence"/>
</dbReference>
<dbReference type="PANTHER" id="PTHR35936">
    <property type="entry name" value="MEMBRANE-BOUND LYTIC MUREIN TRANSGLYCOSYLASE F"/>
    <property type="match status" value="1"/>
</dbReference>
<evidence type="ECO:0000256" key="1">
    <source>
        <dbReference type="ARBA" id="ARBA00022729"/>
    </source>
</evidence>
<dbReference type="InterPro" id="IPR001638">
    <property type="entry name" value="Solute-binding_3/MltF_N"/>
</dbReference>
<evidence type="ECO:0000256" key="2">
    <source>
        <dbReference type="SAM" id="SignalP"/>
    </source>
</evidence>
<dbReference type="OrthoDB" id="4633994at2"/>
<dbReference type="PANTHER" id="PTHR35936:SF17">
    <property type="entry name" value="ARGININE-BINDING EXTRACELLULAR PROTEIN ARTP"/>
    <property type="match status" value="1"/>
</dbReference>
<dbReference type="Gene3D" id="3.40.190.10">
    <property type="entry name" value="Periplasmic binding protein-like II"/>
    <property type="match status" value="2"/>
</dbReference>
<keyword evidence="5" id="KW-1185">Reference proteome</keyword>
<name>A0A561EI83_9ACTN</name>
<proteinExistence type="predicted"/>
<reference evidence="4 5" key="1">
    <citation type="submission" date="2019-06" db="EMBL/GenBank/DDBJ databases">
        <title>Sequencing the genomes of 1000 actinobacteria strains.</title>
        <authorList>
            <person name="Klenk H.-P."/>
        </authorList>
    </citation>
    <scope>NUCLEOTIDE SEQUENCE [LARGE SCALE GENOMIC DNA]</scope>
    <source>
        <strain evidence="4 5">DSM 41649</strain>
    </source>
</reference>
<comment type="caution">
    <text evidence="4">The sequence shown here is derived from an EMBL/GenBank/DDBJ whole genome shotgun (WGS) entry which is preliminary data.</text>
</comment>
<accession>A0A561EI83</accession>
<dbReference type="Pfam" id="PF00497">
    <property type="entry name" value="SBP_bac_3"/>
    <property type="match status" value="1"/>
</dbReference>
<dbReference type="SMART" id="SM00062">
    <property type="entry name" value="PBPb"/>
    <property type="match status" value="1"/>
</dbReference>
<dbReference type="EMBL" id="VIVR01000001">
    <property type="protein sequence ID" value="TWE15326.1"/>
    <property type="molecule type" value="Genomic_DNA"/>
</dbReference>
<gene>
    <name evidence="4" type="ORF">FB465_0218</name>
</gene>